<dbReference type="RefSeq" id="WP_092057096.1">
    <property type="nucleotide sequence ID" value="NZ_FOQD01000028.1"/>
</dbReference>
<accession>A0A1I3T6Y4</accession>
<proteinExistence type="predicted"/>
<protein>
    <submittedName>
        <fullName evidence="1">Lipopolysaccharide-assembly</fullName>
    </submittedName>
</protein>
<organism evidence="1 2">
    <name type="scientific">Planctomicrobium piriforme</name>
    <dbReference type="NCBI Taxonomy" id="1576369"/>
    <lineage>
        <taxon>Bacteria</taxon>
        <taxon>Pseudomonadati</taxon>
        <taxon>Planctomycetota</taxon>
        <taxon>Planctomycetia</taxon>
        <taxon>Planctomycetales</taxon>
        <taxon>Planctomycetaceae</taxon>
        <taxon>Planctomicrobium</taxon>
    </lineage>
</organism>
<dbReference type="EMBL" id="FOQD01000028">
    <property type="protein sequence ID" value="SFJ66898.1"/>
    <property type="molecule type" value="Genomic_DNA"/>
</dbReference>
<dbReference type="Proteomes" id="UP000199518">
    <property type="component" value="Unassembled WGS sequence"/>
</dbReference>
<dbReference type="OrthoDB" id="270268at2"/>
<dbReference type="Pfam" id="PF04390">
    <property type="entry name" value="LptE"/>
    <property type="match status" value="1"/>
</dbReference>
<dbReference type="GO" id="GO:0019867">
    <property type="term" value="C:outer membrane"/>
    <property type="evidence" value="ECO:0007669"/>
    <property type="project" value="InterPro"/>
</dbReference>
<gene>
    <name evidence="1" type="ORF">SAMN05421753_12817</name>
</gene>
<dbReference type="PROSITE" id="PS51257">
    <property type="entry name" value="PROKAR_LIPOPROTEIN"/>
    <property type="match status" value="1"/>
</dbReference>
<evidence type="ECO:0000313" key="1">
    <source>
        <dbReference type="EMBL" id="SFJ66898.1"/>
    </source>
</evidence>
<dbReference type="STRING" id="1576369.SAMN05421753_12817"/>
<evidence type="ECO:0000313" key="2">
    <source>
        <dbReference type="Proteomes" id="UP000199518"/>
    </source>
</evidence>
<reference evidence="2" key="1">
    <citation type="submission" date="2016-10" db="EMBL/GenBank/DDBJ databases">
        <authorList>
            <person name="Varghese N."/>
            <person name="Submissions S."/>
        </authorList>
    </citation>
    <scope>NUCLEOTIDE SEQUENCE [LARGE SCALE GENOMIC DNA]</scope>
    <source>
        <strain evidence="2">DSM 26348</strain>
    </source>
</reference>
<name>A0A1I3T6Y4_9PLAN</name>
<keyword evidence="2" id="KW-1185">Reference proteome</keyword>
<dbReference type="InterPro" id="IPR007485">
    <property type="entry name" value="LPS_assembly_LptE"/>
</dbReference>
<sequence length="188" mass="20832">MVRVTLQRREFLLAALTAGLGTLLSGCGYVVGSPYGPEVRTIHVPTFTNDAYKAAYTNDGYRRGFELQLTEAIQKQIQLRTPYRLVDEPGADTRLSGRLVSVSKRVANQNQYDDPRELEFSMGVEIVWEDLRNGQVLAQQTVPLNAQVAQSIVNTSFAPEPGQSLATATQDAVDQMARQIVSLMETPW</sequence>
<dbReference type="GO" id="GO:0043165">
    <property type="term" value="P:Gram-negative-bacterium-type cell outer membrane assembly"/>
    <property type="evidence" value="ECO:0007669"/>
    <property type="project" value="InterPro"/>
</dbReference>
<dbReference type="AlphaFoldDB" id="A0A1I3T6Y4"/>